<organism evidence="4 5">
    <name type="scientific">Trypanosoma rangeli</name>
    <dbReference type="NCBI Taxonomy" id="5698"/>
    <lineage>
        <taxon>Eukaryota</taxon>
        <taxon>Discoba</taxon>
        <taxon>Euglenozoa</taxon>
        <taxon>Kinetoplastea</taxon>
        <taxon>Metakinetoplastina</taxon>
        <taxon>Trypanosomatida</taxon>
        <taxon>Trypanosomatidae</taxon>
        <taxon>Trypanosoma</taxon>
        <taxon>Herpetosoma</taxon>
    </lineage>
</organism>
<dbReference type="InterPro" id="IPR039421">
    <property type="entry name" value="Type_1_exporter"/>
</dbReference>
<dbReference type="RefSeq" id="XP_029236125.1">
    <property type="nucleotide sequence ID" value="XM_029384036.1"/>
</dbReference>
<reference evidence="4 5" key="1">
    <citation type="journal article" date="2018" name="BMC Genomics">
        <title>Genomic comparison of Trypanosoma conorhini and Trypanosoma rangeli to Trypanosoma cruzi strains of high and low virulence.</title>
        <authorList>
            <person name="Bradwell K.R."/>
            <person name="Koparde V.N."/>
            <person name="Matveyev A.V."/>
            <person name="Serrano M.G."/>
            <person name="Alves J.M."/>
            <person name="Parikh H."/>
            <person name="Huang B."/>
            <person name="Lee V."/>
            <person name="Espinosa-Alvarez O."/>
            <person name="Ortiz P.A."/>
            <person name="Costa-Martins A.G."/>
            <person name="Teixeira M.M."/>
            <person name="Buck G.A."/>
        </authorList>
    </citation>
    <scope>NUCLEOTIDE SEQUENCE [LARGE SCALE GENOMIC DNA]</scope>
    <source>
        <strain evidence="4 5">AM80</strain>
    </source>
</reference>
<dbReference type="SMART" id="SM00382">
    <property type="entry name" value="AAA"/>
    <property type="match status" value="1"/>
</dbReference>
<dbReference type="GeneID" id="40331167"/>
<evidence type="ECO:0000256" key="1">
    <source>
        <dbReference type="ARBA" id="ARBA00022741"/>
    </source>
</evidence>
<keyword evidence="4" id="KW-0378">Hydrolase</keyword>
<dbReference type="GO" id="GO:0015421">
    <property type="term" value="F:ABC-type oligopeptide transporter activity"/>
    <property type="evidence" value="ECO:0007669"/>
    <property type="project" value="TreeGrafter"/>
</dbReference>
<dbReference type="PANTHER" id="PTHR43394">
    <property type="entry name" value="ATP-DEPENDENT PERMEASE MDL1, MITOCHONDRIAL"/>
    <property type="match status" value="1"/>
</dbReference>
<comment type="caution">
    <text evidence="4">The sequence shown here is derived from an EMBL/GenBank/DDBJ whole genome shotgun (WGS) entry which is preliminary data.</text>
</comment>
<dbReference type="GO" id="GO:0005524">
    <property type="term" value="F:ATP binding"/>
    <property type="evidence" value="ECO:0007669"/>
    <property type="project" value="UniProtKB-KW"/>
</dbReference>
<evidence type="ECO:0000256" key="2">
    <source>
        <dbReference type="ARBA" id="ARBA00022840"/>
    </source>
</evidence>
<keyword evidence="2" id="KW-0067">ATP-binding</keyword>
<keyword evidence="1" id="KW-0547">Nucleotide-binding</keyword>
<evidence type="ECO:0000313" key="4">
    <source>
        <dbReference type="EMBL" id="RNF01084.1"/>
    </source>
</evidence>
<dbReference type="PANTHER" id="PTHR43394:SF1">
    <property type="entry name" value="ATP-BINDING CASSETTE SUB-FAMILY B MEMBER 10, MITOCHONDRIAL"/>
    <property type="match status" value="1"/>
</dbReference>
<gene>
    <name evidence="4" type="ORF">TraAM80_07234</name>
</gene>
<evidence type="ECO:0000259" key="3">
    <source>
        <dbReference type="PROSITE" id="PS50893"/>
    </source>
</evidence>
<dbReference type="GO" id="GO:0016887">
    <property type="term" value="F:ATP hydrolysis activity"/>
    <property type="evidence" value="ECO:0007669"/>
    <property type="project" value="InterPro"/>
</dbReference>
<dbReference type="CDD" id="cd03228">
    <property type="entry name" value="ABCC_MRP_Like"/>
    <property type="match status" value="1"/>
</dbReference>
<dbReference type="AlphaFoldDB" id="A0A3R7LPT9"/>
<evidence type="ECO:0000313" key="5">
    <source>
        <dbReference type="Proteomes" id="UP000283634"/>
    </source>
</evidence>
<proteinExistence type="predicted"/>
<dbReference type="EC" id="3.6.1.3" evidence="4"/>
<dbReference type="GO" id="GO:0090374">
    <property type="term" value="P:oligopeptide export from mitochondrion"/>
    <property type="evidence" value="ECO:0007669"/>
    <property type="project" value="TreeGrafter"/>
</dbReference>
<dbReference type="OMA" id="KADVWNC"/>
<dbReference type="InterPro" id="IPR027417">
    <property type="entry name" value="P-loop_NTPase"/>
</dbReference>
<dbReference type="Proteomes" id="UP000283634">
    <property type="component" value="Unassembled WGS sequence"/>
</dbReference>
<dbReference type="InterPro" id="IPR003439">
    <property type="entry name" value="ABC_transporter-like_ATP-bd"/>
</dbReference>
<dbReference type="PROSITE" id="PS50893">
    <property type="entry name" value="ABC_TRANSPORTER_2"/>
    <property type="match status" value="1"/>
</dbReference>
<dbReference type="VEuPathDB" id="TriTrypDB:TRSC58_07027"/>
<dbReference type="EMBL" id="MKGL01000292">
    <property type="protein sequence ID" value="RNF01084.1"/>
    <property type="molecule type" value="Genomic_DNA"/>
</dbReference>
<dbReference type="InterPro" id="IPR003593">
    <property type="entry name" value="AAA+_ATPase"/>
</dbReference>
<dbReference type="Pfam" id="PF00005">
    <property type="entry name" value="ABC_tran"/>
    <property type="match status" value="1"/>
</dbReference>
<feature type="domain" description="ABC transporter" evidence="3">
    <location>
        <begin position="520"/>
        <end position="766"/>
    </location>
</feature>
<sequence length="775" mass="86624">MSALVLSPDAILNSLAGWHTEMNWTPLYITEIEKTLTSGLVPCEYSFFGFVKGQFSGAPGVIMAIAITSIGPVELLCCLRNLVTNYILMDLVAAFHLSAYLALATADYCSDNNWSLSQSVSHALWHVSSSAMGELQSQVPLLFELLSSGGVAVRFPLMALAVWLGTQWSDFVAFLNESLYLESQYAKCHFLAPEGSANYGDADNRDNKEEEGEMECERGRICCAGKSNFPSPICLLMKTSDFAWDKLTAAGGRRRPGFQPHTVAGSSMRQHHGLVILLLASLELKAILKPSWSCILRHVSWPLAPTPLVEHIVHSLGKTAQREAQTVNLQRLQWVRLAMKRMLSMKELSPELHRGSRYRAKYHKGFMLFRQNGLELGIAKAVVGAASGIRNDRREDFIRDLLRAVFRTADAVPLLLTSSAALCSSQAYFEQTALKQNSIISHLEFIKYVVPFFPPIADMFYEEQGLSEAQVDLERVRKQLMLSGSSLGCYQVLEELQFVQHGIDRPIANPLPPMEGPWSIEFRDVSYRYSEGRPYVLRGVSFNIAKGSFFGIAGYSGAGKTTLLRLLNRTYAPTSGEIRINGIDICRYPARMLRRRMANVWQEESQLRLFDHVSIADNVALGNLWSCSERDIHRALSAAQALAFVQKRSSSIYAPLHAQEFSGGEVERLCIARALMRKDAGACLYIFDEAMSAVDANTERLIFRSLRLTREATKPRHATYVVVSHRLATLRAADTILVLNDGRVEQLGCWDELCRSKPDSCFSRMLRSQQLPAFY</sequence>
<dbReference type="Gene3D" id="3.40.50.300">
    <property type="entry name" value="P-loop containing nucleotide triphosphate hydrolases"/>
    <property type="match status" value="1"/>
</dbReference>
<name>A0A3R7LPT9_TRYRA</name>
<dbReference type="OrthoDB" id="6500128at2759"/>
<dbReference type="GO" id="GO:0005743">
    <property type="term" value="C:mitochondrial inner membrane"/>
    <property type="evidence" value="ECO:0007669"/>
    <property type="project" value="TreeGrafter"/>
</dbReference>
<dbReference type="SUPFAM" id="SSF52540">
    <property type="entry name" value="P-loop containing nucleoside triphosphate hydrolases"/>
    <property type="match status" value="1"/>
</dbReference>
<accession>A0A3R7LPT9</accession>
<protein>
    <submittedName>
        <fullName evidence="4">Putative ABC transporter</fullName>
        <ecNumber evidence="4">3.6.1.3</ecNumber>
    </submittedName>
</protein>
<keyword evidence="5" id="KW-1185">Reference proteome</keyword>